<proteinExistence type="inferred from homology"/>
<dbReference type="InterPro" id="IPR001604">
    <property type="entry name" value="Endo_G_ENPP1-like_dom"/>
</dbReference>
<feature type="active site" description="Proton acceptor" evidence="12">
    <location>
        <position position="144"/>
    </location>
</feature>
<dbReference type="CDD" id="cd00091">
    <property type="entry name" value="NUC"/>
    <property type="match status" value="1"/>
</dbReference>
<keyword evidence="18" id="KW-1185">Reference proteome</keyword>
<evidence type="ECO:0000256" key="5">
    <source>
        <dbReference type="ARBA" id="ARBA00022723"/>
    </source>
</evidence>
<feature type="domain" description="ENPP1-3/EXOG-like endonuclease/phosphodiesterase" evidence="15">
    <location>
        <begin position="79"/>
        <end position="289"/>
    </location>
</feature>
<evidence type="ECO:0000256" key="4">
    <source>
        <dbReference type="ARBA" id="ARBA00022722"/>
    </source>
</evidence>
<feature type="binding site" evidence="13">
    <location>
        <position position="176"/>
    </location>
    <ligand>
        <name>Mg(2+)</name>
        <dbReference type="ChEBI" id="CHEBI:18420"/>
        <note>catalytic</note>
    </ligand>
</feature>
<keyword evidence="4 14" id="KW-0540">Nuclease</keyword>
<gene>
    <name evidence="17" type="ORF">CINCED_3A016571</name>
</gene>
<dbReference type="InterPro" id="IPR044929">
    <property type="entry name" value="DNA/RNA_non-sp_Endonuclease_sf"/>
</dbReference>
<organism evidence="17 18">
    <name type="scientific">Cinara cedri</name>
    <dbReference type="NCBI Taxonomy" id="506608"/>
    <lineage>
        <taxon>Eukaryota</taxon>
        <taxon>Metazoa</taxon>
        <taxon>Ecdysozoa</taxon>
        <taxon>Arthropoda</taxon>
        <taxon>Hexapoda</taxon>
        <taxon>Insecta</taxon>
        <taxon>Pterygota</taxon>
        <taxon>Neoptera</taxon>
        <taxon>Paraneoptera</taxon>
        <taxon>Hemiptera</taxon>
        <taxon>Sternorrhyncha</taxon>
        <taxon>Aphidomorpha</taxon>
        <taxon>Aphidoidea</taxon>
        <taxon>Aphididae</taxon>
        <taxon>Lachninae</taxon>
        <taxon>Cinara</taxon>
    </lineage>
</organism>
<dbReference type="InterPro" id="IPR018524">
    <property type="entry name" value="DNA/RNA_endonuclease_AS"/>
</dbReference>
<evidence type="ECO:0000256" key="6">
    <source>
        <dbReference type="ARBA" id="ARBA00022759"/>
    </source>
</evidence>
<evidence type="ECO:0000256" key="14">
    <source>
        <dbReference type="RuleBase" id="RU366055"/>
    </source>
</evidence>
<keyword evidence="7 14" id="KW-0378">Hydrolase</keyword>
<dbReference type="PROSITE" id="PS01070">
    <property type="entry name" value="NUCLEASE_NON_SPEC"/>
    <property type="match status" value="1"/>
</dbReference>
<dbReference type="InterPro" id="IPR020821">
    <property type="entry name" value="ENPP1-3/EXOG-like_nuc-like"/>
</dbReference>
<dbReference type="Proteomes" id="UP000325440">
    <property type="component" value="Unassembled WGS sequence"/>
</dbReference>
<name>A0A5E4MFQ9_9HEMI</name>
<keyword evidence="10" id="KW-0496">Mitochondrion</keyword>
<dbReference type="InterPro" id="IPR044925">
    <property type="entry name" value="His-Me_finger_sf"/>
</dbReference>
<dbReference type="EC" id="3.1.30.-" evidence="14"/>
<dbReference type="PANTHER" id="PTHR13966:SF5">
    <property type="entry name" value="ENDONUCLEASE G, MITOCHONDRIAL"/>
    <property type="match status" value="1"/>
</dbReference>
<dbReference type="GO" id="GO:0046872">
    <property type="term" value="F:metal ion binding"/>
    <property type="evidence" value="ECO:0007669"/>
    <property type="project" value="UniProtKB-KW"/>
</dbReference>
<keyword evidence="5 13" id="KW-0479">Metal-binding</keyword>
<dbReference type="Gene3D" id="3.40.570.10">
    <property type="entry name" value="Extracellular Endonuclease, subunit A"/>
    <property type="match status" value="1"/>
</dbReference>
<dbReference type="SMART" id="SM00892">
    <property type="entry name" value="Endonuclease_NS"/>
    <property type="match status" value="1"/>
</dbReference>
<evidence type="ECO:0000256" key="13">
    <source>
        <dbReference type="PIRSR" id="PIRSR640255-2"/>
    </source>
</evidence>
<feature type="domain" description="DNA/RNA non-specific endonuclease/pyrophosphatase/phosphodiesterase" evidence="16">
    <location>
        <begin position="78"/>
        <end position="289"/>
    </location>
</feature>
<dbReference type="SUPFAM" id="SSF54060">
    <property type="entry name" value="His-Me finger endonucleases"/>
    <property type="match status" value="1"/>
</dbReference>
<evidence type="ECO:0000256" key="3">
    <source>
        <dbReference type="ARBA" id="ARBA00010052"/>
    </source>
</evidence>
<keyword evidence="11" id="KW-1015">Disulfide bond</keyword>
<reference evidence="17 18" key="1">
    <citation type="submission" date="2019-08" db="EMBL/GenBank/DDBJ databases">
        <authorList>
            <person name="Alioto T."/>
            <person name="Alioto T."/>
            <person name="Gomez Garrido J."/>
        </authorList>
    </citation>
    <scope>NUCLEOTIDE SEQUENCE [LARGE SCALE GENOMIC DNA]</scope>
</reference>
<dbReference type="Pfam" id="PF01223">
    <property type="entry name" value="Endonuclease_NS"/>
    <property type="match status" value="1"/>
</dbReference>
<evidence type="ECO:0000256" key="1">
    <source>
        <dbReference type="ARBA" id="ARBA00001946"/>
    </source>
</evidence>
<dbReference type="PANTHER" id="PTHR13966">
    <property type="entry name" value="ENDONUCLEASE RELATED"/>
    <property type="match status" value="1"/>
</dbReference>
<dbReference type="GO" id="GO:0003676">
    <property type="term" value="F:nucleic acid binding"/>
    <property type="evidence" value="ECO:0007669"/>
    <property type="project" value="InterPro"/>
</dbReference>
<evidence type="ECO:0000313" key="18">
    <source>
        <dbReference type="Proteomes" id="UP000325440"/>
    </source>
</evidence>
<sequence>MIVRHITTVVGVSSFCFGIWANRKYREYNALCKIPIFKIFDAVYADNVTNDQQLISNNEQRISQIMKYGFPSLDNVRSYKNFVLSYDQRNRIPHWVLEHLTPESVQYNSTVDRQLCDFYEDKSFHEFFRSTNKDYKNSGFDRGHLAAAGNHKASQELIKQTFILSNIAPQVGKGFNRNAWNNLEKYVRKKAKNNKNVYVCSGPLFLPKKGDDGKLWIKYQVIGDNHIAVPTHFYKIVVTESKNSTFYLESYIMPNQVIPDDIPLKDFKMPLDVIERASGLQFFKRLTLDQLIQLKD</sequence>
<evidence type="ECO:0000256" key="12">
    <source>
        <dbReference type="PIRSR" id="PIRSR640255-1"/>
    </source>
</evidence>
<evidence type="ECO:0000256" key="10">
    <source>
        <dbReference type="ARBA" id="ARBA00023128"/>
    </source>
</evidence>
<dbReference type="OrthoDB" id="5418055at2759"/>
<keyword evidence="8" id="KW-0460">Magnesium</keyword>
<evidence type="ECO:0000259" key="15">
    <source>
        <dbReference type="SMART" id="SM00477"/>
    </source>
</evidence>
<comment type="cofactor">
    <cofactor evidence="1 14">
        <name>Mg(2+)</name>
        <dbReference type="ChEBI" id="CHEBI:18420"/>
    </cofactor>
</comment>
<evidence type="ECO:0000256" key="7">
    <source>
        <dbReference type="ARBA" id="ARBA00022801"/>
    </source>
</evidence>
<evidence type="ECO:0000256" key="8">
    <source>
        <dbReference type="ARBA" id="ARBA00022842"/>
    </source>
</evidence>
<protein>
    <recommendedName>
        <fullName evidence="14">Endonuclease</fullName>
        <ecNumber evidence="14">3.1.30.-</ecNumber>
    </recommendedName>
</protein>
<dbReference type="GO" id="GO:0005743">
    <property type="term" value="C:mitochondrial inner membrane"/>
    <property type="evidence" value="ECO:0007669"/>
    <property type="project" value="TreeGrafter"/>
</dbReference>
<evidence type="ECO:0000256" key="9">
    <source>
        <dbReference type="ARBA" id="ARBA00022946"/>
    </source>
</evidence>
<dbReference type="EMBL" id="CABPRJ010000482">
    <property type="protein sequence ID" value="VVC28671.1"/>
    <property type="molecule type" value="Genomic_DNA"/>
</dbReference>
<evidence type="ECO:0000313" key="17">
    <source>
        <dbReference type="EMBL" id="VVC28671.1"/>
    </source>
</evidence>
<evidence type="ECO:0000259" key="16">
    <source>
        <dbReference type="SMART" id="SM00892"/>
    </source>
</evidence>
<dbReference type="FunFam" id="3.40.570.10:FF:000002">
    <property type="entry name" value="Endonuclease G, mitochondrial"/>
    <property type="match status" value="1"/>
</dbReference>
<accession>A0A5E4MFQ9</accession>
<evidence type="ECO:0000256" key="11">
    <source>
        <dbReference type="ARBA" id="ARBA00023157"/>
    </source>
</evidence>
<dbReference type="GO" id="GO:0005634">
    <property type="term" value="C:nucleus"/>
    <property type="evidence" value="ECO:0007669"/>
    <property type="project" value="TreeGrafter"/>
</dbReference>
<dbReference type="GO" id="GO:0000014">
    <property type="term" value="F:single-stranded DNA endodeoxyribonuclease activity"/>
    <property type="evidence" value="ECO:0007669"/>
    <property type="project" value="TreeGrafter"/>
</dbReference>
<evidence type="ECO:0000256" key="2">
    <source>
        <dbReference type="ARBA" id="ARBA00004173"/>
    </source>
</evidence>
<comment type="similarity">
    <text evidence="3 14">Belongs to the DNA/RNA non-specific endonuclease family.</text>
</comment>
<dbReference type="GO" id="GO:0004521">
    <property type="term" value="F:RNA endonuclease activity"/>
    <property type="evidence" value="ECO:0007669"/>
    <property type="project" value="TreeGrafter"/>
</dbReference>
<dbReference type="SMART" id="SM00477">
    <property type="entry name" value="NUC"/>
    <property type="match status" value="1"/>
</dbReference>
<dbReference type="AlphaFoldDB" id="A0A5E4MFQ9"/>
<dbReference type="InterPro" id="IPR040255">
    <property type="entry name" value="Non-specific_endonuclease"/>
</dbReference>
<keyword evidence="6 14" id="KW-0255">Endonuclease</keyword>
<comment type="subcellular location">
    <subcellularLocation>
        <location evidence="2">Mitochondrion</location>
    </subcellularLocation>
</comment>
<keyword evidence="9" id="KW-0809">Transit peptide</keyword>
<dbReference type="GO" id="GO:0006309">
    <property type="term" value="P:apoptotic DNA fragmentation"/>
    <property type="evidence" value="ECO:0007669"/>
    <property type="project" value="TreeGrafter"/>
</dbReference>